<evidence type="ECO:0000313" key="1">
    <source>
        <dbReference type="EMBL" id="AOW98186.1"/>
    </source>
</evidence>
<name>A0A1D8TKT2_9CYAN</name>
<dbReference type="STRING" id="1458985.BJP34_00895"/>
<evidence type="ECO:0000313" key="2">
    <source>
        <dbReference type="Proteomes" id="UP000177870"/>
    </source>
</evidence>
<dbReference type="RefSeq" id="WP_070390699.1">
    <property type="nucleotide sequence ID" value="NZ_CP017599.1"/>
</dbReference>
<proteinExistence type="predicted"/>
<dbReference type="AlphaFoldDB" id="A0A1D8TKT2"/>
<dbReference type="Pfam" id="PF22541">
    <property type="entry name" value="DUF7005"/>
    <property type="match status" value="1"/>
</dbReference>
<dbReference type="InterPro" id="IPR054274">
    <property type="entry name" value="DUF7005"/>
</dbReference>
<dbReference type="Proteomes" id="UP000177870">
    <property type="component" value="Chromosome"/>
</dbReference>
<sequence>MEFPNSLDFRRIESCSSLLATYGAKPEEIEELLAYNENVFHDPDLDPQTFPLAPEPHVAAWEGYHTQAQEVGVFETLRSHLVQLQFPIKPGMSQTLAYQGATRRGQPTIGMLEATGLALEQPDSLQLIIHPSAAGAIPVIIASCRKDFVSLVQALTKRNEPQAIPDSMGAAMVGGYNNWNRIRHYRRIWEAQQSQPVSEAAWTAEFKRIIPQKHLYQDRFIILSQGNYSAVSASEMEMPESQWRKLSLTIRLEHECTHYFTRRVLGSMRNNLLDELIADYQGIVAANDGYYRADWFLKFMGLESFPDYRAGGRVENYRGEPTLSEGAFKILQRLVKDAAENLEAFNLAHKNQLEGRSNQGKIVMALTRLRLEELADKRHNFLQEIWQNV</sequence>
<dbReference type="KEGG" id="mpro:BJP34_00895"/>
<gene>
    <name evidence="1" type="ORF">BJP34_00895</name>
</gene>
<reference evidence="2" key="1">
    <citation type="submission" date="2016-10" db="EMBL/GenBank/DDBJ databases">
        <title>Comparative genomics uncovers the prolific and rare metabolic potential of the cyanobacterial genus Moorea.</title>
        <authorList>
            <person name="Leao T."/>
            <person name="Castelao G."/>
            <person name="Korobeynikov A."/>
            <person name="Monroe E.A."/>
            <person name="Podell S."/>
            <person name="Glukhov E."/>
            <person name="Allen E."/>
            <person name="Gerwick W.H."/>
            <person name="Gerwick L."/>
        </authorList>
    </citation>
    <scope>NUCLEOTIDE SEQUENCE [LARGE SCALE GENOMIC DNA]</scope>
    <source>
        <strain evidence="2">PAL-8-15-08-1</strain>
    </source>
</reference>
<protein>
    <submittedName>
        <fullName evidence="1">Uncharacterized protein</fullName>
    </submittedName>
</protein>
<dbReference type="EMBL" id="CP017599">
    <property type="protein sequence ID" value="AOW98186.1"/>
    <property type="molecule type" value="Genomic_DNA"/>
</dbReference>
<organism evidence="1 2">
    <name type="scientific">Moorena producens PAL-8-15-08-1</name>
    <dbReference type="NCBI Taxonomy" id="1458985"/>
    <lineage>
        <taxon>Bacteria</taxon>
        <taxon>Bacillati</taxon>
        <taxon>Cyanobacteriota</taxon>
        <taxon>Cyanophyceae</taxon>
        <taxon>Coleofasciculales</taxon>
        <taxon>Coleofasciculaceae</taxon>
        <taxon>Moorena</taxon>
    </lineage>
</organism>
<accession>A0A1D8TKT2</accession>
<dbReference type="OrthoDB" id="2023498at2"/>